<sequence>MDRKTERAIFLAVLEGKPYYDRLSKKIVESLLEENAKVFTSVVSEVDALENISEVTRTKRQSKFSGDVLGRLYHTHYSTSDDIAQNIELHWGRADLQEDPSHPNSLLRKAIEADLQHADMWSEAGVIAKKIVSGYDERRAKRKISGEWIIYGVHEGLKYYLDLGYHGELIDEVALYDRLYSSCPEFDFCFH</sequence>
<gene>
    <name evidence="1" type="ORF">C4K04_1639</name>
</gene>
<organism evidence="1 2">
    <name type="scientific">Pseudomonas chlororaphis</name>
    <dbReference type="NCBI Taxonomy" id="587753"/>
    <lineage>
        <taxon>Bacteria</taxon>
        <taxon>Pseudomonadati</taxon>
        <taxon>Pseudomonadota</taxon>
        <taxon>Gammaproteobacteria</taxon>
        <taxon>Pseudomonadales</taxon>
        <taxon>Pseudomonadaceae</taxon>
        <taxon>Pseudomonas</taxon>
    </lineage>
</organism>
<proteinExistence type="predicted"/>
<name>A0A3G7TJP5_9PSED</name>
<dbReference type="RefSeq" id="WP_124319647.1">
    <property type="nucleotide sequence ID" value="NZ_CP027753.1"/>
</dbReference>
<protein>
    <submittedName>
        <fullName evidence="1">Uncharacterized protein</fullName>
    </submittedName>
</protein>
<reference evidence="1 2" key="1">
    <citation type="submission" date="2018-03" db="EMBL/GenBank/DDBJ databases">
        <title>Diversity of phytobeneficial traits revealed by whole-genome analysis of worldwide-isolated phenazine-producing Pseudomonas spp.</title>
        <authorList>
            <person name="Biessy A."/>
            <person name="Novinscak A."/>
            <person name="Blom J."/>
            <person name="Leger G."/>
            <person name="Thomashow L.S."/>
            <person name="Cazorla F.M."/>
            <person name="Josic D."/>
            <person name="Filion M."/>
        </authorList>
    </citation>
    <scope>NUCLEOTIDE SEQUENCE [LARGE SCALE GENOMIC DNA]</scope>
    <source>
        <strain evidence="1 2">B25</strain>
    </source>
</reference>
<evidence type="ECO:0000313" key="1">
    <source>
        <dbReference type="EMBL" id="AZE47327.1"/>
    </source>
</evidence>
<dbReference type="Proteomes" id="UP000268048">
    <property type="component" value="Chromosome"/>
</dbReference>
<dbReference type="AlphaFoldDB" id="A0A3G7TJP5"/>
<evidence type="ECO:0000313" key="2">
    <source>
        <dbReference type="Proteomes" id="UP000268048"/>
    </source>
</evidence>
<dbReference type="EMBL" id="CP027753">
    <property type="protein sequence ID" value="AZE47327.1"/>
    <property type="molecule type" value="Genomic_DNA"/>
</dbReference>
<accession>A0A3G7TJP5</accession>